<protein>
    <submittedName>
        <fullName evidence="3">Putative KilA-N domain-containing protein</fullName>
    </submittedName>
</protein>
<dbReference type="InterPro" id="IPR022549">
    <property type="entry name" value="DUF3627"/>
</dbReference>
<dbReference type="Proteomes" id="UP000241137">
    <property type="component" value="Segment"/>
</dbReference>
<feature type="compositionally biased region" description="Polar residues" evidence="1">
    <location>
        <begin position="131"/>
        <end position="144"/>
    </location>
</feature>
<evidence type="ECO:0000259" key="2">
    <source>
        <dbReference type="PROSITE" id="PS51301"/>
    </source>
</evidence>
<evidence type="ECO:0000313" key="3">
    <source>
        <dbReference type="EMBL" id="AFX93115.1"/>
    </source>
</evidence>
<feature type="region of interest" description="Disordered" evidence="1">
    <location>
        <begin position="127"/>
        <end position="149"/>
    </location>
</feature>
<accession>K7YAM9</accession>
<name>K7YAM9_9VIRU</name>
<evidence type="ECO:0000256" key="1">
    <source>
        <dbReference type="SAM" id="MobiDB-lite"/>
    </source>
</evidence>
<gene>
    <name evidence="3" type="ORF">CE11_01089</name>
</gene>
<proteinExistence type="predicted"/>
<evidence type="ECO:0000313" key="4">
    <source>
        <dbReference type="Proteomes" id="UP000241137"/>
    </source>
</evidence>
<organism evidence="3 4">
    <name type="scientific">Megavirus courdo11</name>
    <dbReference type="NCBI Taxonomy" id="1128140"/>
    <lineage>
        <taxon>Viruses</taxon>
        <taxon>Varidnaviria</taxon>
        <taxon>Bamfordvirae</taxon>
        <taxon>Nucleocytoviricota</taxon>
        <taxon>Megaviricetes</taxon>
        <taxon>Imitervirales</taxon>
        <taxon>Mimiviridae</taxon>
        <taxon>Megamimivirinae</taxon>
        <taxon>Megavirus</taxon>
        <taxon>Megavirus chilense</taxon>
    </lineage>
</organism>
<reference evidence="3 4" key="1">
    <citation type="journal article" date="2014" name="Virus Genes">
        <title>Complete genome sequence of Courdo11 virus, a member of the family Mimiviridae.</title>
        <authorList>
            <person name="Yoosuf N."/>
            <person name="Pagnier I."/>
            <person name="Fournous G."/>
            <person name="Robert C."/>
            <person name="La Scola B."/>
            <person name="Raoult D."/>
            <person name="Colson P."/>
        </authorList>
    </citation>
    <scope>NUCLEOTIDE SEQUENCE [LARGE SCALE GENOMIC DNA]</scope>
</reference>
<dbReference type="InterPro" id="IPR017880">
    <property type="entry name" value="KilA_N"/>
</dbReference>
<dbReference type="Pfam" id="PF04383">
    <property type="entry name" value="KilA-N"/>
    <property type="match status" value="1"/>
</dbReference>
<dbReference type="PROSITE" id="PS51301">
    <property type="entry name" value="KILA_N"/>
    <property type="match status" value="1"/>
</dbReference>
<dbReference type="SMART" id="SM01252">
    <property type="entry name" value="KilA-N"/>
    <property type="match status" value="1"/>
</dbReference>
<dbReference type="Pfam" id="PF12299">
    <property type="entry name" value="DUF3627"/>
    <property type="match status" value="1"/>
</dbReference>
<dbReference type="InterPro" id="IPR018004">
    <property type="entry name" value="KilA/APSES_HTH"/>
</dbReference>
<sequence>MNLDGYINVTKLCSEAKTKNGKRKEFRQWKKTSEAKELMDEISDIGGFIPAELLKTVTTGSKKQTEIRGTYAHPDLVPHIASWASTKFGARVSKIVNEYLAKEMFEKHQNLIKRKDDKIDRLSKKIDKQTKTMQKQSETMQKQSETMKKQDKKIQKLLSQGNEVLGYAKDTNRKINVVVNERVPVSDEPKNEESFYIVKNNDKVKKNKQVWI</sequence>
<feature type="domain" description="KilA-N" evidence="2">
    <location>
        <begin position="1"/>
        <end position="99"/>
    </location>
</feature>
<dbReference type="EMBL" id="JX975216">
    <property type="protein sequence ID" value="AFX93115.1"/>
    <property type="molecule type" value="Genomic_DNA"/>
</dbReference>